<organism evidence="4">
    <name type="scientific">Desulfomonile tiedjei</name>
    <dbReference type="NCBI Taxonomy" id="2358"/>
    <lineage>
        <taxon>Bacteria</taxon>
        <taxon>Pseudomonadati</taxon>
        <taxon>Thermodesulfobacteriota</taxon>
        <taxon>Desulfomonilia</taxon>
        <taxon>Desulfomonilales</taxon>
        <taxon>Desulfomonilaceae</taxon>
        <taxon>Desulfomonile</taxon>
    </lineage>
</organism>
<keyword evidence="2" id="KW-1133">Transmembrane helix</keyword>
<gene>
    <name evidence="4" type="ORF">ENV54_12220</name>
</gene>
<reference evidence="4" key="1">
    <citation type="journal article" date="2020" name="mSystems">
        <title>Genome- and Community-Level Interaction Insights into Carbon Utilization and Element Cycling Functions of Hydrothermarchaeota in Hydrothermal Sediment.</title>
        <authorList>
            <person name="Zhou Z."/>
            <person name="Liu Y."/>
            <person name="Xu W."/>
            <person name="Pan J."/>
            <person name="Luo Z.H."/>
            <person name="Li M."/>
        </authorList>
    </citation>
    <scope>NUCLEOTIDE SEQUENCE [LARGE SCALE GENOMIC DNA]</scope>
    <source>
        <strain evidence="4">SpSt-769</strain>
    </source>
</reference>
<dbReference type="Pfam" id="PF14238">
    <property type="entry name" value="DUF4340"/>
    <property type="match status" value="1"/>
</dbReference>
<sequence>MSWRKTVVYLIILCALGSWLYFYEIKHKGQKKADEEEASRLICIDNDSVDDVTIKKDDGTVIQLKKIEGKWMLMAPVKTAADQSAVQGVVATITSLKPERVLKEKEVNWEEYGLQKPSFEASVGAKDVRNHIFFGDQNPSKSSYYMKKDDDPRLFLVADTVKNALNKSVFDLRDKEVLAIAPADVDRVAIRNDDKEIEIKREAPEKWVLTKPESMKLKANLMNRDLNTLANLKAKDIIDNANLSDEKFGLAAPKIAITLAGPKLEQVLYVGSPVKSDAAHPLDSEVYASVKGKDAVYVVDLKNLKALVQSDLNVLRDKSLMSFAPNDVEKFDMELEGKKLVAVRKDNNQWSLEEPKGVASLDSWNITSILWELRDLEWKSMSKSQAVPAEIAQPKLVASLAVKGQKEPVVLKVGWASPPSPSGAQANQSAEETPKKPEPAAALAESKTAPAPVSGGEGSKPAAVEKAPDVVTAMVTPSDEKDMVYQVSGTFITRVRKDLDKILEKK</sequence>
<evidence type="ECO:0000259" key="3">
    <source>
        <dbReference type="Pfam" id="PF14238"/>
    </source>
</evidence>
<dbReference type="AlphaFoldDB" id="A0A7C4ETN0"/>
<comment type="caution">
    <text evidence="4">The sequence shown here is derived from an EMBL/GenBank/DDBJ whole genome shotgun (WGS) entry which is preliminary data.</text>
</comment>
<dbReference type="EMBL" id="DTGT01000398">
    <property type="protein sequence ID" value="HGH62049.1"/>
    <property type="molecule type" value="Genomic_DNA"/>
</dbReference>
<evidence type="ECO:0000256" key="2">
    <source>
        <dbReference type="SAM" id="Phobius"/>
    </source>
</evidence>
<proteinExistence type="predicted"/>
<keyword evidence="2" id="KW-0472">Membrane</keyword>
<feature type="domain" description="DUF4340" evidence="3">
    <location>
        <begin position="71"/>
        <end position="244"/>
    </location>
</feature>
<evidence type="ECO:0000256" key="1">
    <source>
        <dbReference type="SAM" id="MobiDB-lite"/>
    </source>
</evidence>
<evidence type="ECO:0000313" key="4">
    <source>
        <dbReference type="EMBL" id="HGH62049.1"/>
    </source>
</evidence>
<protein>
    <submittedName>
        <fullName evidence="4">DUF4340 domain-containing protein</fullName>
    </submittedName>
</protein>
<accession>A0A7C4ETN0</accession>
<feature type="region of interest" description="Disordered" evidence="1">
    <location>
        <begin position="413"/>
        <end position="468"/>
    </location>
</feature>
<dbReference type="InterPro" id="IPR025641">
    <property type="entry name" value="DUF4340"/>
</dbReference>
<feature type="transmembrane region" description="Helical" evidence="2">
    <location>
        <begin position="6"/>
        <end position="23"/>
    </location>
</feature>
<name>A0A7C4ETN0_9BACT</name>
<keyword evidence="2" id="KW-0812">Transmembrane</keyword>